<evidence type="ECO:0000256" key="2">
    <source>
        <dbReference type="SAM" id="SignalP"/>
    </source>
</evidence>
<evidence type="ECO:0000256" key="1">
    <source>
        <dbReference type="SAM" id="MobiDB-lite"/>
    </source>
</evidence>
<keyword evidence="4" id="KW-1185">Reference proteome</keyword>
<reference evidence="3 4" key="1">
    <citation type="submission" date="2021-06" db="EMBL/GenBank/DDBJ databases">
        <title>Nitratireductor porphyridii sp. nov., isolated from a small marine red alga, Porphyridium purpureum in South Korea.</title>
        <authorList>
            <person name="Kim K.H."/>
            <person name="Kristyanto S."/>
            <person name="Jeon C.O."/>
        </authorList>
    </citation>
    <scope>NUCLEOTIDE SEQUENCE [LARGE SCALE GENOMIC DNA]</scope>
    <source>
        <strain evidence="3 4">R6</strain>
    </source>
</reference>
<sequence>MKFRAVILAAGIMLATLSPAYAFVAIGSAVISAFLAVGAGALLPSVGAAAIGLATVGIAVTAAQVALQAALFGRQPSVDPNEIKNTTQGKEGPGRYAFGRVRLAGTVGFGNTAGYDIYRLLLHCFGPLSAIEEYFYDKLSVTVDPDGAVTSPPWAHSGGSNLYLKTKVGDGSETAWPELMGDFPSLWKPEHRVRGIAQTLIRAINPGTGSDRFLRLFQGGIKAVEITARVGEFYDPRDNSTDWSINGVLHVLHWWRRLPGMRDTHIDFDAIEPVVTQGEALVPTLTGTAPRCQLSGGWEGPLTYDIVEDMLESAGLEVRETGEGKETLAFIEDWPEPEITFLNRHIIDRFPQAGPEGAKRPNVCKLRYFSPERGFEMAEIDLTDAPWARVQHEIDVYGEQEFPVDLIFCCNASQAQRIARRLFLMARADFGVIKTTMAGVAAWGKRTALIEIPDVGEDGASIMVRARTQPVRVDDNEGECEIAFHIIPDELSVPWDPETMEVPAPPILPEFQYESDLDTPDILDAALVQYPSGTYELRLQYTHPSGGSTAEASYRVYTGGLPDAWQGMTEWDDFEASGGAVPTDRPASVWFARAPVNALGKDADLRVRWFNGDGDASYFSDPEEMRPASIDNTQPNPPAVHGSPIQPQYFGTKDIQVVQFVLQHRTRPISAGAWGPWEDLASNDQVRPGEDVTVVAPPVDDPDLEERRFLAVTSNGTRSAPYYP</sequence>
<comment type="caution">
    <text evidence="3">The sequence shown here is derived from an EMBL/GenBank/DDBJ whole genome shotgun (WGS) entry which is preliminary data.</text>
</comment>
<keyword evidence="2" id="KW-0732">Signal</keyword>
<dbReference type="Proteomes" id="UP000777661">
    <property type="component" value="Unassembled WGS sequence"/>
</dbReference>
<evidence type="ECO:0000313" key="3">
    <source>
        <dbReference type="EMBL" id="MBY8918830.1"/>
    </source>
</evidence>
<dbReference type="RefSeq" id="WP_223004299.1">
    <property type="nucleotide sequence ID" value="NZ_JAHSQO010000007.1"/>
</dbReference>
<feature type="signal peptide" evidence="2">
    <location>
        <begin position="1"/>
        <end position="22"/>
    </location>
</feature>
<dbReference type="EMBL" id="JAHSQO010000007">
    <property type="protein sequence ID" value="MBY8918830.1"/>
    <property type="molecule type" value="Genomic_DNA"/>
</dbReference>
<organism evidence="3 4">
    <name type="scientific">Nitratireductor rhodophyticola</name>
    <dbReference type="NCBI Taxonomy" id="2854036"/>
    <lineage>
        <taxon>Bacteria</taxon>
        <taxon>Pseudomonadati</taxon>
        <taxon>Pseudomonadota</taxon>
        <taxon>Alphaproteobacteria</taxon>
        <taxon>Hyphomicrobiales</taxon>
        <taxon>Phyllobacteriaceae</taxon>
        <taxon>Nitratireductor</taxon>
    </lineage>
</organism>
<gene>
    <name evidence="3" type="ORF">KVG22_19675</name>
</gene>
<accession>A0ABS7RH92</accession>
<protein>
    <submittedName>
        <fullName evidence="3">Phage tail protein</fullName>
    </submittedName>
</protein>
<feature type="region of interest" description="Disordered" evidence="1">
    <location>
        <begin position="695"/>
        <end position="724"/>
    </location>
</feature>
<name>A0ABS7RH92_9HYPH</name>
<feature type="chain" id="PRO_5046269188" evidence="2">
    <location>
        <begin position="23"/>
        <end position="724"/>
    </location>
</feature>
<proteinExistence type="predicted"/>
<evidence type="ECO:0000313" key="4">
    <source>
        <dbReference type="Proteomes" id="UP000777661"/>
    </source>
</evidence>